<dbReference type="Gene3D" id="1.10.460.10">
    <property type="entry name" value="Topoisomerase I, domain 2"/>
    <property type="match status" value="1"/>
</dbReference>
<accession>A0A2K8NXS7</accession>
<evidence type="ECO:0000256" key="2">
    <source>
        <dbReference type="ARBA" id="ARBA00009446"/>
    </source>
</evidence>
<evidence type="ECO:0000256" key="8">
    <source>
        <dbReference type="HAMAP-Rule" id="MF_00952"/>
    </source>
</evidence>
<dbReference type="PANTHER" id="PTHR42785:SF1">
    <property type="entry name" value="DNA TOPOISOMERASE"/>
    <property type="match status" value="1"/>
</dbReference>
<sequence length="639" mass="73688">MTKYLVLLESPSKVEKIKYYLEKNFPDDSFEVLASGGHINRIVDSGPWGLGIDLKTMTPSFKIEPSKKKNVDEIVKAGKSADKIILASDPDREGEAIAWHLANLFIKDNKEIKRITFNEITETAIIKAFGKMRNIDMDLVNAQLSRQMLDKIIGYMISNSLQKSTGLLSAGRVQTPALKILVDRDKIIKAFVETVYKKIFVIDEKTNVKLALYKDDNNIVVNDQKTYYISEAQSKVIQNNLGENYKCTKYKAKEFEVRSFKPYSTASLLQDGFSKLRMSAAQITVAAQKLYEAGLITYIRTDSNKYSNDFIAEAKKFINTNFKGDLFKEAVPVRTQANAQEAHESIRPTDLNQRPESISSQIEDKNMIRIYNLIWWNTVKSLMKGPSGFYHNWTFWNNGYEFKQSWKEVLDLGYNKLDKFETDEDVELDENYDEISKDDEIKPPFKFSENYVFSIDKSAIVMEDAKTLPPRMFNQASLVKELKDLGIGRPSTYTPTLSKLKEREYAIPHRGKPFEVTYKGYQAEEFLYEKYQDLFNLNYTAKMEENLDEIAEGKFDYKDWIKNVYEDLSVSVKGQIQEAKTSDLKCPRCHEGSLVFIKSKFGRGRGCSNFTTTKCGYREYEQKDGTWLEYVPKPKEEKK</sequence>
<feature type="domain" description="Topo IA-type catalytic" evidence="10">
    <location>
        <begin position="136"/>
        <end position="572"/>
    </location>
</feature>
<dbReference type="Gene3D" id="3.40.50.140">
    <property type="match status" value="1"/>
</dbReference>
<dbReference type="KEGG" id="eml:EMELA_v1c08720"/>
<name>A0A2K8NXS7_9MOLU</name>
<feature type="site" description="Interaction with DNA" evidence="8">
    <location>
        <position position="146"/>
    </location>
</feature>
<comment type="similarity">
    <text evidence="2 8">Belongs to the type IA topoisomerase family.</text>
</comment>
<dbReference type="InterPro" id="IPR023405">
    <property type="entry name" value="Topo_IA_core_domain"/>
</dbReference>
<evidence type="ECO:0000256" key="7">
    <source>
        <dbReference type="ARBA" id="ARBA00023235"/>
    </source>
</evidence>
<dbReference type="SUPFAM" id="SSF56712">
    <property type="entry name" value="Prokaryotic type I DNA topoisomerase"/>
    <property type="match status" value="1"/>
</dbReference>
<evidence type="ECO:0000313" key="11">
    <source>
        <dbReference type="EMBL" id="ATZ18356.1"/>
    </source>
</evidence>
<dbReference type="PROSITE" id="PS50880">
    <property type="entry name" value="TOPRIM"/>
    <property type="match status" value="1"/>
</dbReference>
<dbReference type="PANTHER" id="PTHR42785">
    <property type="entry name" value="DNA TOPOISOMERASE, TYPE IA, CORE"/>
    <property type="match status" value="1"/>
</dbReference>
<dbReference type="InterPro" id="IPR013824">
    <property type="entry name" value="Topo_IA_cen_sub1"/>
</dbReference>
<feature type="site" description="Interaction with DNA" evidence="8">
    <location>
        <position position="300"/>
    </location>
</feature>
<dbReference type="InterPro" id="IPR013826">
    <property type="entry name" value="Topo_IA_cen_sub3"/>
</dbReference>
<dbReference type="InterPro" id="IPR028612">
    <property type="entry name" value="Topoisom_1_IA"/>
</dbReference>
<dbReference type="CDD" id="cd00186">
    <property type="entry name" value="TOP1Ac"/>
    <property type="match status" value="1"/>
</dbReference>
<dbReference type="Pfam" id="PF01751">
    <property type="entry name" value="Toprim"/>
    <property type="match status" value="1"/>
</dbReference>
<dbReference type="PRINTS" id="PR00417">
    <property type="entry name" value="PRTPISMRASEI"/>
</dbReference>
<dbReference type="Pfam" id="PF01131">
    <property type="entry name" value="Topoisom_bac"/>
    <property type="match status" value="1"/>
</dbReference>
<evidence type="ECO:0000256" key="3">
    <source>
        <dbReference type="ARBA" id="ARBA00022723"/>
    </source>
</evidence>
<dbReference type="InterPro" id="IPR013825">
    <property type="entry name" value="Topo_IA_cen_sub2"/>
</dbReference>
<dbReference type="InterPro" id="IPR000380">
    <property type="entry name" value="Topo_IA"/>
</dbReference>
<dbReference type="InterPro" id="IPR003602">
    <property type="entry name" value="Topo_IA_DNA-bd_dom"/>
</dbReference>
<dbReference type="AlphaFoldDB" id="A0A2K8NXS7"/>
<dbReference type="PROSITE" id="PS00396">
    <property type="entry name" value="TOPO_IA_1"/>
    <property type="match status" value="1"/>
</dbReference>
<dbReference type="NCBIfam" id="TIGR01051">
    <property type="entry name" value="topA_bact"/>
    <property type="match status" value="1"/>
</dbReference>
<evidence type="ECO:0000259" key="10">
    <source>
        <dbReference type="PROSITE" id="PS52039"/>
    </source>
</evidence>
<evidence type="ECO:0000256" key="4">
    <source>
        <dbReference type="ARBA" id="ARBA00022842"/>
    </source>
</evidence>
<dbReference type="SMART" id="SM00437">
    <property type="entry name" value="TOP1Ac"/>
    <property type="match status" value="1"/>
</dbReference>
<feature type="active site" description="O-(5'-phospho-DNA)-tyrosine intermediate" evidence="8">
    <location>
        <position position="298"/>
    </location>
</feature>
<dbReference type="HAMAP" id="MF_00952">
    <property type="entry name" value="Topoisom_1_prok"/>
    <property type="match status" value="1"/>
</dbReference>
<dbReference type="RefSeq" id="WP_028123880.1">
    <property type="nucleotide sequence ID" value="NZ_CP024964.1"/>
</dbReference>
<dbReference type="GO" id="GO:0006265">
    <property type="term" value="P:DNA topological change"/>
    <property type="evidence" value="ECO:0007669"/>
    <property type="project" value="UniProtKB-UniRule"/>
</dbReference>
<dbReference type="Gene3D" id="1.10.290.10">
    <property type="entry name" value="Topoisomerase I, domain 4"/>
    <property type="match status" value="1"/>
</dbReference>
<comment type="subunit">
    <text evidence="8">Monomer.</text>
</comment>
<dbReference type="InterPro" id="IPR006171">
    <property type="entry name" value="TOPRIM_dom"/>
</dbReference>
<keyword evidence="4" id="KW-0460">Magnesium</keyword>
<gene>
    <name evidence="8 11" type="primary">topA</name>
    <name evidence="11" type="ORF">EMELA_v1c08720</name>
</gene>
<comment type="function">
    <text evidence="8">Releases the supercoiling and torsional tension of DNA, which is introduced during the DNA replication and transcription, by transiently cleaving and rejoining one strand of the DNA duplex. Introduces a single-strand break via transesterification at a target site in duplex DNA. The scissile phosphodiester is attacked by the catalytic tyrosine of the enzyme, resulting in the formation of a DNA-(5'-phosphotyrosyl)-enzyme intermediate and the expulsion of a 3'-OH DNA strand. The free DNA strand then undergoes passage around the unbroken strand, thus removing DNA supercoils. Finally, in the religation step, the DNA 3'-OH attacks the covalent intermediate to expel the active-site tyrosine and restore the DNA phosphodiester backbone.</text>
</comment>
<dbReference type="InterPro" id="IPR023406">
    <property type="entry name" value="Topo_IA_AS"/>
</dbReference>
<dbReference type="EMBL" id="CP024964">
    <property type="protein sequence ID" value="ATZ18356.1"/>
    <property type="molecule type" value="Genomic_DNA"/>
</dbReference>
<evidence type="ECO:0000313" key="12">
    <source>
        <dbReference type="Proteomes" id="UP000231896"/>
    </source>
</evidence>
<organism evidence="11 12">
    <name type="scientific">Mesoplasma melaleucae</name>
    <dbReference type="NCBI Taxonomy" id="81459"/>
    <lineage>
        <taxon>Bacteria</taxon>
        <taxon>Bacillati</taxon>
        <taxon>Mycoplasmatota</taxon>
        <taxon>Mollicutes</taxon>
        <taxon>Entomoplasmatales</taxon>
        <taxon>Entomoplasmataceae</taxon>
        <taxon>Mesoplasma</taxon>
    </lineage>
</organism>
<dbReference type="EC" id="5.6.2.1" evidence="8"/>
<proteinExistence type="inferred from homology"/>
<dbReference type="Gene3D" id="2.70.20.10">
    <property type="entry name" value="Topoisomerase I, domain 3"/>
    <property type="match status" value="1"/>
</dbReference>
<dbReference type="InterPro" id="IPR013497">
    <property type="entry name" value="Topo_IA_cen"/>
</dbReference>
<dbReference type="PROSITE" id="PS52039">
    <property type="entry name" value="TOPO_IA_2"/>
    <property type="match status" value="1"/>
</dbReference>
<dbReference type="STRING" id="1408435.GCA_000685885_00054"/>
<evidence type="ECO:0000256" key="5">
    <source>
        <dbReference type="ARBA" id="ARBA00023029"/>
    </source>
</evidence>
<feature type="site" description="Interaction with DNA" evidence="8">
    <location>
        <position position="38"/>
    </location>
</feature>
<dbReference type="InterPro" id="IPR005733">
    <property type="entry name" value="TopoI_bac-type"/>
</dbReference>
<comment type="caution">
    <text evidence="8">Lacks conserved residue(s) required for the propagation of feature annotation.</text>
</comment>
<dbReference type="GO" id="GO:0003917">
    <property type="term" value="F:DNA topoisomerase type I (single strand cut, ATP-independent) activity"/>
    <property type="evidence" value="ECO:0007669"/>
    <property type="project" value="UniProtKB-UniRule"/>
</dbReference>
<keyword evidence="12" id="KW-1185">Reference proteome</keyword>
<dbReference type="SMART" id="SM00493">
    <property type="entry name" value="TOPRIM"/>
    <property type="match status" value="1"/>
</dbReference>
<evidence type="ECO:0000256" key="6">
    <source>
        <dbReference type="ARBA" id="ARBA00023125"/>
    </source>
</evidence>
<keyword evidence="3" id="KW-0479">Metal-binding</keyword>
<dbReference type="GO" id="GO:0003677">
    <property type="term" value="F:DNA binding"/>
    <property type="evidence" value="ECO:0007669"/>
    <property type="project" value="UniProtKB-KW"/>
</dbReference>
<reference evidence="11 12" key="1">
    <citation type="submission" date="2017-11" db="EMBL/GenBank/DDBJ databases">
        <title>Genome sequence of Entomoplasma melaleucae M1 (ATCC 49191).</title>
        <authorList>
            <person name="Lo W.-S."/>
            <person name="Gasparich G.E."/>
            <person name="Kuo C.-H."/>
        </authorList>
    </citation>
    <scope>NUCLEOTIDE SEQUENCE [LARGE SCALE GENOMIC DNA]</scope>
    <source>
        <strain evidence="11 12">M1</strain>
    </source>
</reference>
<feature type="region of interest" description="Interaction with DNA" evidence="8">
    <location>
        <begin position="169"/>
        <end position="174"/>
    </location>
</feature>
<keyword evidence="5 8" id="KW-0799">Topoisomerase</keyword>
<evidence type="ECO:0000256" key="1">
    <source>
        <dbReference type="ARBA" id="ARBA00000213"/>
    </source>
</evidence>
<feature type="site" description="Interaction with DNA" evidence="8">
    <location>
        <position position="150"/>
    </location>
</feature>
<dbReference type="SMART" id="SM00436">
    <property type="entry name" value="TOP1Bc"/>
    <property type="match status" value="1"/>
</dbReference>
<comment type="catalytic activity">
    <reaction evidence="1 8">
        <text>ATP-independent breakage of single-stranded DNA, followed by passage and rejoining.</text>
        <dbReference type="EC" id="5.6.2.1"/>
    </reaction>
</comment>
<dbReference type="OrthoDB" id="9804262at2"/>
<dbReference type="Proteomes" id="UP000231896">
    <property type="component" value="Chromosome"/>
</dbReference>
<dbReference type="GO" id="GO:0046872">
    <property type="term" value="F:metal ion binding"/>
    <property type="evidence" value="ECO:0007669"/>
    <property type="project" value="UniProtKB-KW"/>
</dbReference>
<feature type="site" description="Interaction with DNA" evidence="8">
    <location>
        <position position="503"/>
    </location>
</feature>
<evidence type="ECO:0000259" key="9">
    <source>
        <dbReference type="PROSITE" id="PS50880"/>
    </source>
</evidence>
<feature type="domain" description="Toprim" evidence="9">
    <location>
        <begin position="3"/>
        <end position="120"/>
    </location>
</feature>
<feature type="site" description="Interaction with DNA" evidence="8">
    <location>
        <position position="155"/>
    </location>
</feature>
<keyword evidence="7 8" id="KW-0413">Isomerase</keyword>
<keyword evidence="6 8" id="KW-0238">DNA-binding</keyword>
<dbReference type="InterPro" id="IPR003601">
    <property type="entry name" value="Topo_IA_2"/>
</dbReference>
<protein>
    <recommendedName>
        <fullName evidence="8">DNA topoisomerase 1</fullName>
        <ecNumber evidence="8">5.6.2.1</ecNumber>
    </recommendedName>
    <alternativeName>
        <fullName evidence="8">DNA topoisomerase I</fullName>
    </alternativeName>
</protein>